<evidence type="ECO:0000313" key="2">
    <source>
        <dbReference type="Proteomes" id="UP000000763"/>
    </source>
</evidence>
<sequence>TLAANSPSPAGAAACRRRFTAKQPPPIHIYPLLHCPFHRRLVGYRTPARFVVDRRRRRRRRDFALTRVGLQLRSRAWTSSNSPSAAVCALDHLHRCWLAAQVEALFLPLPAAVLPLLLSASRKSEEEALCYQIKDQTQVAELLVIFGLYNCFDISWCQMEFLVPIHVLVLPHVHLYQLLPQLPP</sequence>
<name>Q0D481_ORYSJ</name>
<protein>
    <submittedName>
        <fullName evidence="1">Os07g0641400 protein</fullName>
    </submittedName>
</protein>
<gene>
    <name evidence="1" type="ordered locus">Os07g0641400</name>
</gene>
<proteinExistence type="predicted"/>
<feature type="non-terminal residue" evidence="1">
    <location>
        <position position="184"/>
    </location>
</feature>
<dbReference type="Proteomes" id="UP000000763">
    <property type="component" value="Chromosome 7"/>
</dbReference>
<organism evidence="1 2">
    <name type="scientific">Oryza sativa subsp. japonica</name>
    <name type="common">Rice</name>
    <dbReference type="NCBI Taxonomy" id="39947"/>
    <lineage>
        <taxon>Eukaryota</taxon>
        <taxon>Viridiplantae</taxon>
        <taxon>Streptophyta</taxon>
        <taxon>Embryophyta</taxon>
        <taxon>Tracheophyta</taxon>
        <taxon>Spermatophyta</taxon>
        <taxon>Magnoliopsida</taxon>
        <taxon>Liliopsida</taxon>
        <taxon>Poales</taxon>
        <taxon>Poaceae</taxon>
        <taxon>BOP clade</taxon>
        <taxon>Oryzoideae</taxon>
        <taxon>Oryzeae</taxon>
        <taxon>Oryzinae</taxon>
        <taxon>Oryza</taxon>
        <taxon>Oryza sativa</taxon>
    </lineage>
</organism>
<accession>Q0D481</accession>
<evidence type="ECO:0000313" key="1">
    <source>
        <dbReference type="EMBL" id="BAF22342.1"/>
    </source>
</evidence>
<reference evidence="1 2" key="1">
    <citation type="journal article" date="2005" name="Nature">
        <title>The map-based sequence of the rice genome.</title>
        <authorList>
            <consortium name="International rice genome sequencing project (IRGSP)"/>
            <person name="Matsumoto T."/>
            <person name="Wu J."/>
            <person name="Kanamori H."/>
            <person name="Katayose Y."/>
            <person name="Fujisawa M."/>
            <person name="Namiki N."/>
            <person name="Mizuno H."/>
            <person name="Yamamoto K."/>
            <person name="Antonio B.A."/>
            <person name="Baba T."/>
            <person name="Sakata K."/>
            <person name="Nagamura Y."/>
            <person name="Aoki H."/>
            <person name="Arikawa K."/>
            <person name="Arita K."/>
            <person name="Bito T."/>
            <person name="Chiden Y."/>
            <person name="Fujitsuka N."/>
            <person name="Fukunaka R."/>
            <person name="Hamada M."/>
            <person name="Harada C."/>
            <person name="Hayashi A."/>
            <person name="Hijishita S."/>
            <person name="Honda M."/>
            <person name="Hosokawa S."/>
            <person name="Ichikawa Y."/>
            <person name="Idonuma A."/>
            <person name="Iijima M."/>
            <person name="Ikeda M."/>
            <person name="Ikeno M."/>
            <person name="Ito K."/>
            <person name="Ito S."/>
            <person name="Ito T."/>
            <person name="Ito Y."/>
            <person name="Ito Y."/>
            <person name="Iwabuchi A."/>
            <person name="Kamiya K."/>
            <person name="Karasawa W."/>
            <person name="Kurita K."/>
            <person name="Katagiri S."/>
            <person name="Kikuta A."/>
            <person name="Kobayashi H."/>
            <person name="Kobayashi N."/>
            <person name="Machita K."/>
            <person name="Maehara T."/>
            <person name="Masukawa M."/>
            <person name="Mizubayashi T."/>
            <person name="Mukai Y."/>
            <person name="Nagasaki H."/>
            <person name="Nagata Y."/>
            <person name="Naito S."/>
            <person name="Nakashima M."/>
            <person name="Nakama Y."/>
            <person name="Nakamichi Y."/>
            <person name="Nakamura M."/>
            <person name="Meguro A."/>
            <person name="Negishi M."/>
            <person name="Ohta I."/>
            <person name="Ohta T."/>
            <person name="Okamoto M."/>
            <person name="Ono N."/>
            <person name="Saji S."/>
            <person name="Sakaguchi M."/>
            <person name="Sakai K."/>
            <person name="Shibata M."/>
            <person name="Shimokawa T."/>
            <person name="Song J."/>
            <person name="Takazaki Y."/>
            <person name="Terasawa K."/>
            <person name="Tsugane M."/>
            <person name="Tsuji K."/>
            <person name="Ueda S."/>
            <person name="Waki K."/>
            <person name="Yamagata H."/>
            <person name="Yamamoto M."/>
            <person name="Yamamoto S."/>
            <person name="Yamane H."/>
            <person name="Yoshiki S."/>
            <person name="Yoshihara R."/>
            <person name="Yukawa K."/>
            <person name="Zhong H."/>
            <person name="Yano M."/>
            <person name="Yuan Q."/>
            <person name="Ouyang S."/>
            <person name="Liu J."/>
            <person name="Jones K.M."/>
            <person name="Gansberger K."/>
            <person name="Moffat K."/>
            <person name="Hill J."/>
            <person name="Bera J."/>
            <person name="Fadrosh D."/>
            <person name="Jin S."/>
            <person name="Johri S."/>
            <person name="Kim M."/>
            <person name="Overton L."/>
            <person name="Reardon M."/>
            <person name="Tsitrin T."/>
            <person name="Vuong H."/>
            <person name="Weaver B."/>
            <person name="Ciecko A."/>
            <person name="Tallon L."/>
            <person name="Jackson J."/>
            <person name="Pai G."/>
            <person name="Aken S.V."/>
            <person name="Utterback T."/>
            <person name="Reidmuller S."/>
            <person name="Feldblyum T."/>
            <person name="Hsiao J."/>
            <person name="Zismann V."/>
            <person name="Iobst S."/>
            <person name="de Vazeille A.R."/>
            <person name="Buell C.R."/>
            <person name="Ying K."/>
            <person name="Li Y."/>
            <person name="Lu T."/>
            <person name="Huang Y."/>
            <person name="Zhao Q."/>
            <person name="Feng Q."/>
            <person name="Zhang L."/>
            <person name="Zhu J."/>
            <person name="Weng Q."/>
            <person name="Mu J."/>
            <person name="Lu Y."/>
            <person name="Fan D."/>
            <person name="Liu Y."/>
            <person name="Guan J."/>
            <person name="Zhang Y."/>
            <person name="Yu S."/>
            <person name="Liu X."/>
            <person name="Zhang Y."/>
            <person name="Hong G."/>
            <person name="Han B."/>
            <person name="Choisne N."/>
            <person name="Demange N."/>
            <person name="Orjeda G."/>
            <person name="Samain S."/>
            <person name="Cattolico L."/>
            <person name="Pelletier E."/>
            <person name="Couloux A."/>
            <person name="Segurens B."/>
            <person name="Wincker P."/>
            <person name="D'Hont A."/>
            <person name="Scarpelli C."/>
            <person name="Weissenbach J."/>
            <person name="Salanoubat M."/>
            <person name="Quetier F."/>
            <person name="Yu Y."/>
            <person name="Kim H.R."/>
            <person name="Rambo T."/>
            <person name="Currie J."/>
            <person name="Collura K."/>
            <person name="Luo M."/>
            <person name="Yang T."/>
            <person name="Ammiraju J.S.S."/>
            <person name="Engler F."/>
            <person name="Soderlund C."/>
            <person name="Wing R.A."/>
            <person name="Palmer L.E."/>
            <person name="de la Bastide M."/>
            <person name="Spiegel L."/>
            <person name="Nascimento L."/>
            <person name="Zutavern T."/>
            <person name="O'Shaughnessy A."/>
            <person name="Dike S."/>
            <person name="Dedhia N."/>
            <person name="Preston R."/>
            <person name="Balija V."/>
            <person name="McCombie W.R."/>
            <person name="Chow T."/>
            <person name="Chen H."/>
            <person name="Chung M."/>
            <person name="Chen C."/>
            <person name="Shaw J."/>
            <person name="Wu H."/>
            <person name="Hsiao K."/>
            <person name="Chao Y."/>
            <person name="Chu M."/>
            <person name="Cheng C."/>
            <person name="Hour A."/>
            <person name="Lee P."/>
            <person name="Lin S."/>
            <person name="Lin Y."/>
            <person name="Liou J."/>
            <person name="Liu S."/>
            <person name="Hsing Y."/>
            <person name="Raghuvanshi S."/>
            <person name="Mohanty A."/>
            <person name="Bharti A.K."/>
            <person name="Gaur A."/>
            <person name="Gupta V."/>
            <person name="Kumar D."/>
            <person name="Ravi V."/>
            <person name="Vij S."/>
            <person name="Kapur A."/>
            <person name="Khurana P."/>
            <person name="Khurana P."/>
            <person name="Khurana J.P."/>
            <person name="Tyagi A.K."/>
            <person name="Gaikwad K."/>
            <person name="Singh A."/>
            <person name="Dalal V."/>
            <person name="Srivastava S."/>
            <person name="Dixit A."/>
            <person name="Pal A.K."/>
            <person name="Ghazi I.A."/>
            <person name="Yadav M."/>
            <person name="Pandit A."/>
            <person name="Bhargava A."/>
            <person name="Sureshbabu K."/>
            <person name="Batra K."/>
            <person name="Sharma T.R."/>
            <person name="Mohapatra T."/>
            <person name="Singh N.K."/>
            <person name="Messing J."/>
            <person name="Nelson A.B."/>
            <person name="Fuks G."/>
            <person name="Kavchok S."/>
            <person name="Keizer G."/>
            <person name="Linton E."/>
            <person name="Llaca V."/>
            <person name="Song R."/>
            <person name="Tanyolac B."/>
            <person name="Young S."/>
            <person name="Ho-Il K."/>
            <person name="Hahn J.H."/>
            <person name="Sangsakoo G."/>
            <person name="Vanavichit A."/>
            <person name="de Mattos Luiz.A.T."/>
            <person name="Zimmer P.D."/>
            <person name="Malone G."/>
            <person name="Dellagostin O."/>
            <person name="de Oliveira A.C."/>
            <person name="Bevan M."/>
            <person name="Bancroft I."/>
            <person name="Minx P."/>
            <person name="Cordum H."/>
            <person name="Wilson R."/>
            <person name="Cheng Z."/>
            <person name="Jin W."/>
            <person name="Jiang J."/>
            <person name="Leong S.A."/>
            <person name="Iwama H."/>
            <person name="Gojobori T."/>
            <person name="Itoh T."/>
            <person name="Niimura Y."/>
            <person name="Fujii Y."/>
            <person name="Habara T."/>
            <person name="Sakai H."/>
            <person name="Sato Y."/>
            <person name="Wilson G."/>
            <person name="Kumar K."/>
            <person name="McCouch S."/>
            <person name="Juretic N."/>
            <person name="Hoen D."/>
            <person name="Wright S."/>
            <person name="Bruskiewich R."/>
            <person name="Bureau T."/>
            <person name="Miyao A."/>
            <person name="Hirochika H."/>
            <person name="Nishikawa T."/>
            <person name="Kadowaki K."/>
            <person name="Sugiura M."/>
            <person name="Burr B."/>
            <person name="Sasaki T."/>
        </authorList>
    </citation>
    <scope>NUCLEOTIDE SEQUENCE [LARGE SCALE GENOMIC DNA]</scope>
    <source>
        <strain evidence="2">cv. Nipponbare</strain>
    </source>
</reference>
<dbReference type="EMBL" id="AP008213">
    <property type="protein sequence ID" value="BAF22342.1"/>
    <property type="molecule type" value="Genomic_DNA"/>
</dbReference>
<reference evidence="2" key="2">
    <citation type="journal article" date="2008" name="Nucleic Acids Res.">
        <title>The rice annotation project database (RAP-DB): 2008 update.</title>
        <authorList>
            <consortium name="The rice annotation project (RAP)"/>
        </authorList>
    </citation>
    <scope>GENOME REANNOTATION</scope>
    <source>
        <strain evidence="2">cv. Nipponbare</strain>
    </source>
</reference>
<dbReference type="AlphaFoldDB" id="Q0D481"/>
<dbReference type="KEGG" id="dosa:Os07g0641400"/>
<feature type="non-terminal residue" evidence="1">
    <location>
        <position position="1"/>
    </location>
</feature>